<dbReference type="InterPro" id="IPR036135">
    <property type="entry name" value="MoeA_linker/N_sf"/>
</dbReference>
<keyword evidence="6" id="KW-0460">Magnesium</keyword>
<comment type="catalytic activity">
    <reaction evidence="5">
        <text>adenylyl-molybdopterin + molybdate = Mo-molybdopterin + AMP + H(+)</text>
        <dbReference type="Rhea" id="RHEA:35047"/>
        <dbReference type="ChEBI" id="CHEBI:15378"/>
        <dbReference type="ChEBI" id="CHEBI:36264"/>
        <dbReference type="ChEBI" id="CHEBI:62727"/>
        <dbReference type="ChEBI" id="CHEBI:71302"/>
        <dbReference type="ChEBI" id="CHEBI:456215"/>
        <dbReference type="EC" id="2.10.1.1"/>
    </reaction>
</comment>
<dbReference type="InterPro" id="IPR001453">
    <property type="entry name" value="MoaB/Mog_dom"/>
</dbReference>
<dbReference type="CDD" id="cd00887">
    <property type="entry name" value="MoeA"/>
    <property type="match status" value="1"/>
</dbReference>
<name>A0ABY7SV16_9RHOB</name>
<dbReference type="EMBL" id="CP067134">
    <property type="protein sequence ID" value="WCR10011.1"/>
    <property type="molecule type" value="Genomic_DNA"/>
</dbReference>
<dbReference type="InterPro" id="IPR005111">
    <property type="entry name" value="MoeA_C_domain_IV"/>
</dbReference>
<comment type="cofactor">
    <cofactor evidence="6">
        <name>Mg(2+)</name>
        <dbReference type="ChEBI" id="CHEBI:18420"/>
    </cofactor>
</comment>
<dbReference type="Gene3D" id="3.90.105.10">
    <property type="entry name" value="Molybdopterin biosynthesis moea protein, domain 2"/>
    <property type="match status" value="1"/>
</dbReference>
<keyword evidence="6" id="KW-0500">Molybdenum</keyword>
<dbReference type="SUPFAM" id="SSF63867">
    <property type="entry name" value="MoeA C-terminal domain-like"/>
    <property type="match status" value="1"/>
</dbReference>
<organism evidence="8 9">
    <name type="scientific">Paracoccus stylophorae</name>
    <dbReference type="NCBI Taxonomy" id="659350"/>
    <lineage>
        <taxon>Bacteria</taxon>
        <taxon>Pseudomonadati</taxon>
        <taxon>Pseudomonadota</taxon>
        <taxon>Alphaproteobacteria</taxon>
        <taxon>Rhodobacterales</taxon>
        <taxon>Paracoccaceae</taxon>
        <taxon>Paracoccus</taxon>
    </lineage>
</organism>
<gene>
    <name evidence="8" type="ORF">JHW45_13175</name>
</gene>
<comment type="similarity">
    <text evidence="3 6">Belongs to the MoeA family.</text>
</comment>
<dbReference type="InterPro" id="IPR036688">
    <property type="entry name" value="MoeA_C_domain_IV_sf"/>
</dbReference>
<evidence type="ECO:0000313" key="9">
    <source>
        <dbReference type="Proteomes" id="UP001218412"/>
    </source>
</evidence>
<accession>A0ABY7SV16</accession>
<evidence type="ECO:0000256" key="3">
    <source>
        <dbReference type="ARBA" id="ARBA00010763"/>
    </source>
</evidence>
<dbReference type="SUPFAM" id="SSF63882">
    <property type="entry name" value="MoeA N-terminal region -like"/>
    <property type="match status" value="1"/>
</dbReference>
<dbReference type="InterPro" id="IPR036425">
    <property type="entry name" value="MoaB/Mog-like_dom_sf"/>
</dbReference>
<dbReference type="Proteomes" id="UP001218412">
    <property type="component" value="Chromosome"/>
</dbReference>
<dbReference type="Pfam" id="PF03454">
    <property type="entry name" value="MoeA_C"/>
    <property type="match status" value="1"/>
</dbReference>
<keyword evidence="4 6" id="KW-0501">Molybdenum cofactor biosynthesis</keyword>
<protein>
    <recommendedName>
        <fullName evidence="6">Molybdopterin molybdenumtransferase</fullName>
        <ecNumber evidence="6">2.10.1.1</ecNumber>
    </recommendedName>
</protein>
<evidence type="ECO:0000256" key="5">
    <source>
        <dbReference type="ARBA" id="ARBA00047317"/>
    </source>
</evidence>
<dbReference type="Pfam" id="PF00994">
    <property type="entry name" value="MoCF_biosynth"/>
    <property type="match status" value="1"/>
</dbReference>
<dbReference type="PANTHER" id="PTHR10192:SF5">
    <property type="entry name" value="GEPHYRIN"/>
    <property type="match status" value="1"/>
</dbReference>
<dbReference type="EC" id="2.10.1.1" evidence="6"/>
<keyword evidence="9" id="KW-1185">Reference proteome</keyword>
<evidence type="ECO:0000256" key="2">
    <source>
        <dbReference type="ARBA" id="ARBA00005046"/>
    </source>
</evidence>
<evidence type="ECO:0000256" key="4">
    <source>
        <dbReference type="ARBA" id="ARBA00023150"/>
    </source>
</evidence>
<evidence type="ECO:0000259" key="7">
    <source>
        <dbReference type="SMART" id="SM00852"/>
    </source>
</evidence>
<dbReference type="RefSeq" id="WP_272858072.1">
    <property type="nucleotide sequence ID" value="NZ_CP067134.1"/>
</dbReference>
<dbReference type="SMART" id="SM00852">
    <property type="entry name" value="MoCF_biosynth"/>
    <property type="match status" value="1"/>
</dbReference>
<dbReference type="Gene3D" id="2.40.340.10">
    <property type="entry name" value="MoeA, C-terminal, domain IV"/>
    <property type="match status" value="1"/>
</dbReference>
<dbReference type="Pfam" id="PF03453">
    <property type="entry name" value="MoeA_N"/>
    <property type="match status" value="1"/>
</dbReference>
<dbReference type="Gene3D" id="3.40.980.10">
    <property type="entry name" value="MoaB/Mog-like domain"/>
    <property type="match status" value="1"/>
</dbReference>
<proteinExistence type="inferred from homology"/>
<feature type="domain" description="MoaB/Mog" evidence="7">
    <location>
        <begin position="171"/>
        <end position="308"/>
    </location>
</feature>
<keyword evidence="6" id="KW-0479">Metal-binding</keyword>
<dbReference type="PANTHER" id="PTHR10192">
    <property type="entry name" value="MOLYBDOPTERIN BIOSYNTHESIS PROTEIN"/>
    <property type="match status" value="1"/>
</dbReference>
<dbReference type="InterPro" id="IPR005110">
    <property type="entry name" value="MoeA_linker/N"/>
</dbReference>
<evidence type="ECO:0000313" key="8">
    <source>
        <dbReference type="EMBL" id="WCR10011.1"/>
    </source>
</evidence>
<comment type="function">
    <text evidence="1 6">Catalyzes the insertion of molybdate into adenylated molybdopterin with the concomitant release of AMP.</text>
</comment>
<evidence type="ECO:0000256" key="1">
    <source>
        <dbReference type="ARBA" id="ARBA00002901"/>
    </source>
</evidence>
<evidence type="ECO:0000256" key="6">
    <source>
        <dbReference type="RuleBase" id="RU365090"/>
    </source>
</evidence>
<dbReference type="NCBIfam" id="NF045515">
    <property type="entry name" value="Glp_gephyrin"/>
    <property type="match status" value="1"/>
</dbReference>
<keyword evidence="6" id="KW-0808">Transferase</keyword>
<comment type="pathway">
    <text evidence="2 6">Cofactor biosynthesis; molybdopterin biosynthesis.</text>
</comment>
<dbReference type="InterPro" id="IPR038987">
    <property type="entry name" value="MoeA-like"/>
</dbReference>
<dbReference type="SUPFAM" id="SSF53218">
    <property type="entry name" value="Molybdenum cofactor biosynthesis proteins"/>
    <property type="match status" value="1"/>
</dbReference>
<sequence length="393" mass="41651">MISVGEARELVLALAPAPTAETVPLQHAAGRALLEPAIARLTQPPFDSAAMDGYALRSADVDVPLKIVGESAAGHPWHGEAAPGTAIRIFTGAPVPAGFDRVVMQEHVTRDGDVLTVMDAAGGPHIRARGGDFAEGDVVLRPGRRINAADIGLLAAMNVAHISVARRPDVAVLASGDELVRPGQTLREGQIVSSNDLAIAAQVAEAGGMPRILPIARDTEDSLRERFAEAAGADLIVTIGGASVGDHDLVGKVAFELGMQRSFYRIAMRPGKPLMAGRIGDSAMIGLPGNPVSAMVCAILFMQPLIRRMQGLDASEKLLRARLACDLPPEGNRQHYLRAVLEDGRDLPLIRPFGEQDSARLTLMSRADALLVRPADDPARKAEEIVQFVPLPR</sequence>
<dbReference type="Gene3D" id="2.170.190.11">
    <property type="entry name" value="Molybdopterin biosynthesis moea protein, domain 3"/>
    <property type="match status" value="1"/>
</dbReference>
<reference evidence="8 9" key="1">
    <citation type="submission" date="2021-01" db="EMBL/GenBank/DDBJ databases">
        <title>Biogeographic distribution of Paracoccus.</title>
        <authorList>
            <person name="Hollensteiner J."/>
            <person name="Leineberger J."/>
            <person name="Brinkhoff T."/>
            <person name="Daniel R."/>
        </authorList>
    </citation>
    <scope>NUCLEOTIDE SEQUENCE [LARGE SCALE GENOMIC DNA]</scope>
    <source>
        <strain evidence="8 9">LMG25392</strain>
    </source>
</reference>